<dbReference type="CDD" id="cd05300">
    <property type="entry name" value="2-Hacid_dh_1"/>
    <property type="match status" value="1"/>
</dbReference>
<dbReference type="Pfam" id="PF02826">
    <property type="entry name" value="2-Hacid_dh_C"/>
    <property type="match status" value="1"/>
</dbReference>
<evidence type="ECO:0000259" key="6">
    <source>
        <dbReference type="Pfam" id="PF02826"/>
    </source>
</evidence>
<dbReference type="OrthoDB" id="9805416at2"/>
<keyword evidence="3" id="KW-0520">NAD</keyword>
<evidence type="ECO:0000259" key="5">
    <source>
        <dbReference type="Pfam" id="PF00389"/>
    </source>
</evidence>
<evidence type="ECO:0000256" key="3">
    <source>
        <dbReference type="ARBA" id="ARBA00023027"/>
    </source>
</evidence>
<dbReference type="GO" id="GO:0051287">
    <property type="term" value="F:NAD binding"/>
    <property type="evidence" value="ECO:0007669"/>
    <property type="project" value="InterPro"/>
</dbReference>
<sequence length="316" mass="36200">MKILSSINIGESNVELVKKKYHFIEYLMFKNIEEAGEHLEDAEVFVTFGFDTTAYLIEKMKNLKWIQSMSTGIDMLPFEKLKERNILLTNVTGIHGIPIAEYVMAVILNDRIDGFTHYEQQKNKIWKRKMEFEELYGKTIAILGTGTIGKEIARKAKAFDMYTIGVNTSGKPVDYFDKTLPICELNGALSQGDYIVDTLPLTDQTRRILGKEQFASMKSSAYFINIGRGATVDEEALIEALQNHIIRGATLDVFEKEPLSQTSPLWTMKNVYITPHISGLSNMYMNRAFPIFEHNLKTYLEGKEDYINKIDLDKKY</sequence>
<evidence type="ECO:0000256" key="2">
    <source>
        <dbReference type="ARBA" id="ARBA00023002"/>
    </source>
</evidence>
<protein>
    <submittedName>
        <fullName evidence="7">D-2-hydroxyacid dehydrogenase</fullName>
    </submittedName>
</protein>
<dbReference type="InterPro" id="IPR006139">
    <property type="entry name" value="D-isomer_2_OHA_DH_cat_dom"/>
</dbReference>
<dbReference type="FunFam" id="3.40.50.720:FF:000363">
    <property type="entry name" value="D-isomer specific 2-hydroxyacid dehydrogenase"/>
    <property type="match status" value="1"/>
</dbReference>
<dbReference type="SUPFAM" id="SSF51735">
    <property type="entry name" value="NAD(P)-binding Rossmann-fold domains"/>
    <property type="match status" value="1"/>
</dbReference>
<dbReference type="PANTHER" id="PTHR43333">
    <property type="entry name" value="2-HACID_DH_C DOMAIN-CONTAINING PROTEIN"/>
    <property type="match status" value="1"/>
</dbReference>
<reference evidence="7 8" key="1">
    <citation type="submission" date="2019-12" db="EMBL/GenBank/DDBJ databases">
        <title>Defluviitalea raffinosedens, isolated from a biogas fermenter, genome sequencing and characterization.</title>
        <authorList>
            <person name="Rettenmaier R."/>
            <person name="Schneider M."/>
            <person name="Neuhaus K."/>
            <person name="Liebl W."/>
            <person name="Zverlov V."/>
        </authorList>
    </citation>
    <scope>NUCLEOTIDE SEQUENCE [LARGE SCALE GENOMIC DNA]</scope>
    <source>
        <strain evidence="7 8">249c-K6</strain>
    </source>
</reference>
<dbReference type="SUPFAM" id="SSF52283">
    <property type="entry name" value="Formate/glycerate dehydrogenase catalytic domain-like"/>
    <property type="match status" value="1"/>
</dbReference>
<evidence type="ECO:0000313" key="7">
    <source>
        <dbReference type="EMBL" id="KAE9634485.1"/>
    </source>
</evidence>
<comment type="caution">
    <text evidence="7">The sequence shown here is derived from an EMBL/GenBank/DDBJ whole genome shotgun (WGS) entry which is preliminary data.</text>
</comment>
<evidence type="ECO:0000256" key="4">
    <source>
        <dbReference type="RuleBase" id="RU003719"/>
    </source>
</evidence>
<dbReference type="EMBL" id="WSLF01000005">
    <property type="protein sequence ID" value="KAE9634485.1"/>
    <property type="molecule type" value="Genomic_DNA"/>
</dbReference>
<gene>
    <name evidence="7" type="ORF">GND95_07370</name>
</gene>
<proteinExistence type="inferred from homology"/>
<comment type="similarity">
    <text evidence="1 4">Belongs to the D-isomer specific 2-hydroxyacid dehydrogenase family.</text>
</comment>
<dbReference type="InterPro" id="IPR006140">
    <property type="entry name" value="D-isomer_DH_NAD-bd"/>
</dbReference>
<dbReference type="RefSeq" id="WP_158740214.1">
    <property type="nucleotide sequence ID" value="NZ_WSLF01000005.1"/>
</dbReference>
<keyword evidence="2 4" id="KW-0560">Oxidoreductase</keyword>
<accession>A0A7C8LQ51</accession>
<name>A0A7C8LQ51_9FIRM</name>
<dbReference type="PANTHER" id="PTHR43333:SF1">
    <property type="entry name" value="D-ISOMER SPECIFIC 2-HYDROXYACID DEHYDROGENASE NAD-BINDING DOMAIN-CONTAINING PROTEIN"/>
    <property type="match status" value="1"/>
</dbReference>
<organism evidence="7 8">
    <name type="scientific">Defluviitalea raffinosedens</name>
    <dbReference type="NCBI Taxonomy" id="1450156"/>
    <lineage>
        <taxon>Bacteria</taxon>
        <taxon>Bacillati</taxon>
        <taxon>Bacillota</taxon>
        <taxon>Clostridia</taxon>
        <taxon>Lachnospirales</taxon>
        <taxon>Defluviitaleaceae</taxon>
        <taxon>Defluviitalea</taxon>
    </lineage>
</organism>
<dbReference type="Proteomes" id="UP000483018">
    <property type="component" value="Unassembled WGS sequence"/>
</dbReference>
<dbReference type="Pfam" id="PF00389">
    <property type="entry name" value="2-Hacid_dh"/>
    <property type="match status" value="1"/>
</dbReference>
<dbReference type="InterPro" id="IPR036291">
    <property type="entry name" value="NAD(P)-bd_dom_sf"/>
</dbReference>
<evidence type="ECO:0000256" key="1">
    <source>
        <dbReference type="ARBA" id="ARBA00005854"/>
    </source>
</evidence>
<keyword evidence="8" id="KW-1185">Reference proteome</keyword>
<dbReference type="GO" id="GO:0016616">
    <property type="term" value="F:oxidoreductase activity, acting on the CH-OH group of donors, NAD or NADP as acceptor"/>
    <property type="evidence" value="ECO:0007669"/>
    <property type="project" value="InterPro"/>
</dbReference>
<dbReference type="Gene3D" id="3.40.50.720">
    <property type="entry name" value="NAD(P)-binding Rossmann-like Domain"/>
    <property type="match status" value="2"/>
</dbReference>
<feature type="domain" description="D-isomer specific 2-hydroxyacid dehydrogenase NAD-binding" evidence="6">
    <location>
        <begin position="116"/>
        <end position="278"/>
    </location>
</feature>
<dbReference type="AlphaFoldDB" id="A0A7C8LQ51"/>
<feature type="domain" description="D-isomer specific 2-hydroxyacid dehydrogenase catalytic" evidence="5">
    <location>
        <begin position="8"/>
        <end position="303"/>
    </location>
</feature>
<evidence type="ECO:0000313" key="8">
    <source>
        <dbReference type="Proteomes" id="UP000483018"/>
    </source>
</evidence>